<keyword evidence="1" id="KW-1133">Transmembrane helix</keyword>
<accession>A0A645HB48</accession>
<keyword evidence="1" id="KW-0472">Membrane</keyword>
<gene>
    <name evidence="3" type="ORF">SDC9_183764</name>
</gene>
<dbReference type="Pfam" id="PF04024">
    <property type="entry name" value="PspC"/>
    <property type="match status" value="1"/>
</dbReference>
<comment type="caution">
    <text evidence="3">The sequence shown here is derived from an EMBL/GenBank/DDBJ whole genome shotgun (WGS) entry which is preliminary data.</text>
</comment>
<name>A0A645HB48_9ZZZZ</name>
<reference evidence="3" key="1">
    <citation type="submission" date="2019-08" db="EMBL/GenBank/DDBJ databases">
        <authorList>
            <person name="Kucharzyk K."/>
            <person name="Murdoch R.W."/>
            <person name="Higgins S."/>
            <person name="Loffler F."/>
        </authorList>
    </citation>
    <scope>NUCLEOTIDE SEQUENCE</scope>
</reference>
<dbReference type="InterPro" id="IPR007168">
    <property type="entry name" value="Phageshock_PspC_N"/>
</dbReference>
<feature type="transmembrane region" description="Helical" evidence="1">
    <location>
        <begin position="61"/>
        <end position="85"/>
    </location>
</feature>
<proteinExistence type="predicted"/>
<evidence type="ECO:0000313" key="3">
    <source>
        <dbReference type="EMBL" id="MPN36255.1"/>
    </source>
</evidence>
<organism evidence="3">
    <name type="scientific">bioreactor metagenome</name>
    <dbReference type="NCBI Taxonomy" id="1076179"/>
    <lineage>
        <taxon>unclassified sequences</taxon>
        <taxon>metagenomes</taxon>
        <taxon>ecological metagenomes</taxon>
    </lineage>
</organism>
<evidence type="ECO:0000256" key="1">
    <source>
        <dbReference type="SAM" id="Phobius"/>
    </source>
</evidence>
<dbReference type="EMBL" id="VSSQ01090296">
    <property type="protein sequence ID" value="MPN36255.1"/>
    <property type="molecule type" value="Genomic_DNA"/>
</dbReference>
<dbReference type="AlphaFoldDB" id="A0A645HB48"/>
<feature type="domain" description="Phage shock protein PspC N-terminal" evidence="2">
    <location>
        <begin position="34"/>
        <end position="88"/>
    </location>
</feature>
<evidence type="ECO:0000259" key="2">
    <source>
        <dbReference type="Pfam" id="PF04024"/>
    </source>
</evidence>
<keyword evidence="1" id="KW-0812">Transmembrane</keyword>
<sequence>MDCHGDCGYREYVRNEYRRDYGNWSCERPCRVPRRSRHGLVFGVCQGVADWLGIPAWPLRVAMIIALIATGFYPAGVAYLVLAILMKPQDC</sequence>
<protein>
    <recommendedName>
        <fullName evidence="2">Phage shock protein PspC N-terminal domain-containing protein</fullName>
    </recommendedName>
</protein>